<comment type="similarity">
    <text evidence="1">Belongs to the myoviridae tail sheath protein family.</text>
</comment>
<dbReference type="InterPro" id="IPR052042">
    <property type="entry name" value="Tail_sheath_structural"/>
</dbReference>
<dbReference type="InterPro" id="IPR020287">
    <property type="entry name" value="Tail_sheath_C"/>
</dbReference>
<dbReference type="STRING" id="504797.SAMN05421678_12626"/>
<proteinExistence type="inferred from homology"/>
<accession>A0A1I3BRN3</accession>
<name>A0A1I3BRN3_9ACTN</name>
<dbReference type="RefSeq" id="WP_092890152.1">
    <property type="nucleotide sequence ID" value="NZ_FOOI01000026.1"/>
</dbReference>
<dbReference type="Pfam" id="PF17482">
    <property type="entry name" value="Phage_sheath_1C"/>
    <property type="match status" value="1"/>
</dbReference>
<reference evidence="5 6" key="1">
    <citation type="submission" date="2016-10" db="EMBL/GenBank/DDBJ databases">
        <authorList>
            <person name="de Groot N.N."/>
        </authorList>
    </citation>
    <scope>NUCLEOTIDE SEQUENCE [LARGE SCALE GENOMIC DNA]</scope>
    <source>
        <strain evidence="5 6">CPCC 202808</strain>
    </source>
</reference>
<feature type="domain" description="Tail sheath protein subtilisin-like" evidence="2">
    <location>
        <begin position="423"/>
        <end position="577"/>
    </location>
</feature>
<dbReference type="EMBL" id="FOOI01000026">
    <property type="protein sequence ID" value="SFH64893.1"/>
    <property type="molecule type" value="Genomic_DNA"/>
</dbReference>
<evidence type="ECO:0000259" key="3">
    <source>
        <dbReference type="Pfam" id="PF17482"/>
    </source>
</evidence>
<organism evidence="5 6">
    <name type="scientific">Actinopolymorpha cephalotaxi</name>
    <dbReference type="NCBI Taxonomy" id="504797"/>
    <lineage>
        <taxon>Bacteria</taxon>
        <taxon>Bacillati</taxon>
        <taxon>Actinomycetota</taxon>
        <taxon>Actinomycetes</taxon>
        <taxon>Propionibacteriales</taxon>
        <taxon>Actinopolymorphaceae</taxon>
        <taxon>Actinopolymorpha</taxon>
    </lineage>
</organism>
<dbReference type="Proteomes" id="UP000533017">
    <property type="component" value="Unassembled WGS sequence"/>
</dbReference>
<dbReference type="OrthoDB" id="9767864at2"/>
<evidence type="ECO:0000313" key="6">
    <source>
        <dbReference type="Proteomes" id="UP000199052"/>
    </source>
</evidence>
<evidence type="ECO:0000313" key="5">
    <source>
        <dbReference type="EMBL" id="SFH64893.1"/>
    </source>
</evidence>
<keyword evidence="7" id="KW-1185">Reference proteome</keyword>
<evidence type="ECO:0000259" key="2">
    <source>
        <dbReference type="Pfam" id="PF04984"/>
    </source>
</evidence>
<evidence type="ECO:0000313" key="4">
    <source>
        <dbReference type="EMBL" id="NYH83763.1"/>
    </source>
</evidence>
<dbReference type="PANTHER" id="PTHR35861">
    <property type="match status" value="1"/>
</dbReference>
<gene>
    <name evidence="4" type="ORF">FHR37_002614</name>
    <name evidence="5" type="ORF">SAMN05421678_12626</name>
</gene>
<dbReference type="AlphaFoldDB" id="A0A1I3BRN3"/>
<evidence type="ECO:0008006" key="8">
    <source>
        <dbReference type="Google" id="ProtNLM"/>
    </source>
</evidence>
<evidence type="ECO:0000313" key="7">
    <source>
        <dbReference type="Proteomes" id="UP000533017"/>
    </source>
</evidence>
<sequence>MVEYLAPGVIVQEVNSGPSPIQGVGTSTTGFVGLTRRGPISGRPLLITDHGSFVRTFGGALPPDPMLDGFRDLPDGVRGFFANGGRRLYVSRVVPGGATVATAAPTGGVTTTTRSAVLRNATTAQLTGLLRGIGVGTTLQLRTERDGIEVLSDVVTVTATDAGTRTVTVGAAFSTTVDFPSGAGVLTGSTGLGADGAITGTATPAVSAIASIQLAAHDPGSWGRDLQVTATQEAAARTEFVAIDSAAVGDTKLRVLNAAGFYPGAWIEIDTGADKFYRPVLSVAGSVLTVDGPAPGATDYDPAGATPTRVSSCEFGLAVSYTDAAARTTVSERFSGMTIAQVPGRYFRDVLAGSNLVVYGDGTTTLPADPASSDPFSFPAGTFGGAITFGTGGSDGTSAPVASDFVGTDPGPGRRSGLLALEEVDEVAILAAPGVSDQGVQLALIEQCELLMDRFAVLDPVPGTAGQPATLTQITDQRNLYDSKYAALYYPRVLVADDRTGAPRAIGPSGHICGVYARTDNTRGVHKAPANEVIGGVLGFEAVISKGQQEILNPVNVNVLRDLRTQHRGLRIYGARCLTSDPMWNYINVRRLFIFLEESLDEGTQPYVFEPNDERLWARIRDSVTIFLTRIWRDGALMGSKPEEAFFVRCDRSTHSDDDILNGRLIMEIGVRPVRPAEFVVIRIGQWLGGSSVQEL</sequence>
<dbReference type="InterPro" id="IPR035089">
    <property type="entry name" value="Phage_sheath_subtilisin"/>
</dbReference>
<reference evidence="4 7" key="2">
    <citation type="submission" date="2020-07" db="EMBL/GenBank/DDBJ databases">
        <title>Sequencing the genomes of 1000 actinobacteria strains.</title>
        <authorList>
            <person name="Klenk H.-P."/>
        </authorList>
    </citation>
    <scope>NUCLEOTIDE SEQUENCE [LARGE SCALE GENOMIC DNA]</scope>
    <source>
        <strain evidence="4 7">DSM 45117</strain>
    </source>
</reference>
<dbReference type="Proteomes" id="UP000199052">
    <property type="component" value="Unassembled WGS sequence"/>
</dbReference>
<dbReference type="PANTHER" id="PTHR35861:SF1">
    <property type="entry name" value="PHAGE TAIL SHEATH PROTEIN"/>
    <property type="match status" value="1"/>
</dbReference>
<feature type="domain" description="Tail sheath protein C-terminal" evidence="3">
    <location>
        <begin position="579"/>
        <end position="684"/>
    </location>
</feature>
<dbReference type="EMBL" id="JACBZA010000001">
    <property type="protein sequence ID" value="NYH83763.1"/>
    <property type="molecule type" value="Genomic_DNA"/>
</dbReference>
<dbReference type="Gene3D" id="3.40.50.11780">
    <property type="match status" value="2"/>
</dbReference>
<dbReference type="Pfam" id="PF04984">
    <property type="entry name" value="Phage_sheath_1"/>
    <property type="match status" value="1"/>
</dbReference>
<protein>
    <recommendedName>
        <fullName evidence="8">Tail sheath protein C-terminal domain-containing protein</fullName>
    </recommendedName>
</protein>
<evidence type="ECO:0000256" key="1">
    <source>
        <dbReference type="ARBA" id="ARBA00008005"/>
    </source>
</evidence>